<protein>
    <submittedName>
        <fullName evidence="2">Uncharacterized protein</fullName>
    </submittedName>
</protein>
<proteinExistence type="predicted"/>
<keyword evidence="3" id="KW-1185">Reference proteome</keyword>
<name>A0ABQ9UVV6_SAGOE</name>
<reference evidence="2 3" key="1">
    <citation type="submission" date="2023-05" db="EMBL/GenBank/DDBJ databases">
        <title>B98-5 Cell Line De Novo Hybrid Assembly: An Optical Mapping Approach.</title>
        <authorList>
            <person name="Kananen K."/>
            <person name="Auerbach J.A."/>
            <person name="Kautto E."/>
            <person name="Blachly J.S."/>
        </authorList>
    </citation>
    <scope>NUCLEOTIDE SEQUENCE [LARGE SCALE GENOMIC DNA]</scope>
    <source>
        <strain evidence="2">B95-8</strain>
        <tissue evidence="2">Cell line</tissue>
    </source>
</reference>
<feature type="region of interest" description="Disordered" evidence="1">
    <location>
        <begin position="1"/>
        <end position="33"/>
    </location>
</feature>
<evidence type="ECO:0000313" key="2">
    <source>
        <dbReference type="EMBL" id="KAK2100929.1"/>
    </source>
</evidence>
<comment type="caution">
    <text evidence="2">The sequence shown here is derived from an EMBL/GenBank/DDBJ whole genome shotgun (WGS) entry which is preliminary data.</text>
</comment>
<feature type="compositionally biased region" description="Acidic residues" evidence="1">
    <location>
        <begin position="9"/>
        <end position="24"/>
    </location>
</feature>
<organism evidence="2 3">
    <name type="scientific">Saguinus oedipus</name>
    <name type="common">Cotton-top tamarin</name>
    <name type="synonym">Oedipomidas oedipus</name>
    <dbReference type="NCBI Taxonomy" id="9490"/>
    <lineage>
        <taxon>Eukaryota</taxon>
        <taxon>Metazoa</taxon>
        <taxon>Chordata</taxon>
        <taxon>Craniata</taxon>
        <taxon>Vertebrata</taxon>
        <taxon>Euteleostomi</taxon>
        <taxon>Mammalia</taxon>
        <taxon>Eutheria</taxon>
        <taxon>Euarchontoglires</taxon>
        <taxon>Primates</taxon>
        <taxon>Haplorrhini</taxon>
        <taxon>Platyrrhini</taxon>
        <taxon>Cebidae</taxon>
        <taxon>Callitrichinae</taxon>
        <taxon>Saguinus</taxon>
    </lineage>
</organism>
<gene>
    <name evidence="2" type="ORF">P7K49_022277</name>
</gene>
<accession>A0ABQ9UVV6</accession>
<evidence type="ECO:0000256" key="1">
    <source>
        <dbReference type="SAM" id="MobiDB-lite"/>
    </source>
</evidence>
<sequence>MKNLNADTEREEGEEFEDNMDVFDDSSSSPSGTLRNYPLTCKVVYSYKACLRRGNAEGYQEGKAWRESTCHALDRFTPTTTSPCSQKVADTPQYQ</sequence>
<dbReference type="EMBL" id="JASSZA010000010">
    <property type="protein sequence ID" value="KAK2100929.1"/>
    <property type="molecule type" value="Genomic_DNA"/>
</dbReference>
<evidence type="ECO:0000313" key="3">
    <source>
        <dbReference type="Proteomes" id="UP001266305"/>
    </source>
</evidence>
<dbReference type="Proteomes" id="UP001266305">
    <property type="component" value="Unassembled WGS sequence"/>
</dbReference>